<evidence type="ECO:0000256" key="1">
    <source>
        <dbReference type="SAM" id="MobiDB-lite"/>
    </source>
</evidence>
<dbReference type="InterPro" id="IPR006429">
    <property type="entry name" value="Phage_lambda_portal"/>
</dbReference>
<name>A0A917BRV4_9HYPH</name>
<sequence length="560" mass="60885">MNADAKPRVRVQAGSRPATRVPAGSAPAARPVARYLRDDRSGTLSMRRAVTRDGFIDVRQAAGRASALALDFLHNCGWIAGIADQVIVDTVGTELKLNLRPDLTRLGYDEKERSTWCRLVEGEWRRYSWNPAECDLAGKSTIPEMLDGAMRHYLAYGEGFGVLSYLSAADRARYRIATGTKATLVAPHRLPARTSEMEGLQDGIFHDANGRPTHFRFRRREDGFERDMDIAARDEAGIAQVLHVMDRGANPGAYRGISPMAPIFKVIAQYDQLADATLATALLQTIFAATIKSPEPSENAFKALQTLGDTDPPAAWDGTDAEWRAQVSGVVSDLIDVWGQRIEALKSGGIDLSETARIGHLGPGEELVFHTAQTPGSAYQPFSANLKREAARCIGVTATSASMDFNGATYSSVRMEAATIWPLAVRRRERIPAPLAQGIMEAWLDEMIATGRIPFKGGYRAFAANRDKVCWSEWQGPAAPTADDFKSANAAAVRLEKGLSSLSDECALGGKDWEETARQRARERTVIVEELGLPDPFQRMSGGAGPDGAAADGRREPEAA</sequence>
<dbReference type="EMBL" id="BMCT01000001">
    <property type="protein sequence ID" value="GGF56647.1"/>
    <property type="molecule type" value="Genomic_DNA"/>
</dbReference>
<dbReference type="RefSeq" id="WP_188576853.1">
    <property type="nucleotide sequence ID" value="NZ_BMCT01000001.1"/>
</dbReference>
<evidence type="ECO:0000313" key="3">
    <source>
        <dbReference type="Proteomes" id="UP000606044"/>
    </source>
</evidence>
<evidence type="ECO:0008006" key="4">
    <source>
        <dbReference type="Google" id="ProtNLM"/>
    </source>
</evidence>
<feature type="region of interest" description="Disordered" evidence="1">
    <location>
        <begin position="1"/>
        <end position="26"/>
    </location>
</feature>
<evidence type="ECO:0000313" key="2">
    <source>
        <dbReference type="EMBL" id="GGF56647.1"/>
    </source>
</evidence>
<keyword evidence="3" id="KW-1185">Reference proteome</keyword>
<dbReference type="Proteomes" id="UP000606044">
    <property type="component" value="Unassembled WGS sequence"/>
</dbReference>
<reference evidence="2" key="2">
    <citation type="submission" date="2020-09" db="EMBL/GenBank/DDBJ databases">
        <authorList>
            <person name="Sun Q."/>
            <person name="Sedlacek I."/>
        </authorList>
    </citation>
    <scope>NUCLEOTIDE SEQUENCE</scope>
    <source>
        <strain evidence="2">CCM 7897</strain>
    </source>
</reference>
<comment type="caution">
    <text evidence="2">The sequence shown here is derived from an EMBL/GenBank/DDBJ whole genome shotgun (WGS) entry which is preliminary data.</text>
</comment>
<feature type="region of interest" description="Disordered" evidence="1">
    <location>
        <begin position="532"/>
        <end position="560"/>
    </location>
</feature>
<accession>A0A917BRV4</accession>
<gene>
    <name evidence="2" type="ORF">GCM10007301_15410</name>
</gene>
<dbReference type="GO" id="GO:0019068">
    <property type="term" value="P:virion assembly"/>
    <property type="evidence" value="ECO:0007669"/>
    <property type="project" value="InterPro"/>
</dbReference>
<dbReference type="GO" id="GO:0005198">
    <property type="term" value="F:structural molecule activity"/>
    <property type="evidence" value="ECO:0007669"/>
    <property type="project" value="InterPro"/>
</dbReference>
<organism evidence="2 3">
    <name type="scientific">Azorhizobium oxalatiphilum</name>
    <dbReference type="NCBI Taxonomy" id="980631"/>
    <lineage>
        <taxon>Bacteria</taxon>
        <taxon>Pseudomonadati</taxon>
        <taxon>Pseudomonadota</taxon>
        <taxon>Alphaproteobacteria</taxon>
        <taxon>Hyphomicrobiales</taxon>
        <taxon>Xanthobacteraceae</taxon>
        <taxon>Azorhizobium</taxon>
    </lineage>
</organism>
<dbReference type="AlphaFoldDB" id="A0A917BRV4"/>
<protein>
    <recommendedName>
        <fullName evidence="4">Phage portal protein</fullName>
    </recommendedName>
</protein>
<proteinExistence type="predicted"/>
<dbReference type="Pfam" id="PF05136">
    <property type="entry name" value="Phage_portal_2"/>
    <property type="match status" value="1"/>
</dbReference>
<reference evidence="2" key="1">
    <citation type="journal article" date="2014" name="Int. J. Syst. Evol. Microbiol.">
        <title>Complete genome sequence of Corynebacterium casei LMG S-19264T (=DSM 44701T), isolated from a smear-ripened cheese.</title>
        <authorList>
            <consortium name="US DOE Joint Genome Institute (JGI-PGF)"/>
            <person name="Walter F."/>
            <person name="Albersmeier A."/>
            <person name="Kalinowski J."/>
            <person name="Ruckert C."/>
        </authorList>
    </citation>
    <scope>NUCLEOTIDE SEQUENCE</scope>
    <source>
        <strain evidence="2">CCM 7897</strain>
    </source>
</reference>